<feature type="domain" description="AAA+ ATPase" evidence="9">
    <location>
        <begin position="142"/>
        <end position="325"/>
    </location>
</feature>
<dbReference type="GO" id="GO:0030254">
    <property type="term" value="P:protein secretion by the type III secretion system"/>
    <property type="evidence" value="ECO:0007669"/>
    <property type="project" value="InterPro"/>
</dbReference>
<evidence type="ECO:0000256" key="1">
    <source>
        <dbReference type="ARBA" id="ARBA00004496"/>
    </source>
</evidence>
<dbReference type="InterPro" id="IPR027417">
    <property type="entry name" value="P-loop_NTPase"/>
</dbReference>
<dbReference type="InterPro" id="IPR004100">
    <property type="entry name" value="ATPase_F1/V1/A1_a/bsu_N"/>
</dbReference>
<dbReference type="GO" id="GO:0005737">
    <property type="term" value="C:cytoplasm"/>
    <property type="evidence" value="ECO:0007669"/>
    <property type="project" value="UniProtKB-SubCell"/>
</dbReference>
<dbReference type="HOGENOM" id="CLU_022398_5_1_0"/>
<dbReference type="SMART" id="SM00382">
    <property type="entry name" value="AAA"/>
    <property type="match status" value="1"/>
</dbReference>
<dbReference type="InterPro" id="IPR003593">
    <property type="entry name" value="AAA+_ATPase"/>
</dbReference>
<dbReference type="PANTHER" id="PTHR15184">
    <property type="entry name" value="ATP SYNTHASE"/>
    <property type="match status" value="1"/>
</dbReference>
<dbReference type="FunFam" id="3.40.50.12240:FF:000002">
    <property type="entry name" value="Flagellum-specific ATP synthase FliI"/>
    <property type="match status" value="1"/>
</dbReference>
<dbReference type="RefSeq" id="WP_012991281.1">
    <property type="nucleotide sequence ID" value="NC_013894.1"/>
</dbReference>
<dbReference type="Pfam" id="PF02874">
    <property type="entry name" value="ATP-synt_ab_N"/>
    <property type="match status" value="1"/>
</dbReference>
<evidence type="ECO:0000256" key="7">
    <source>
        <dbReference type="ARBA" id="ARBA00022967"/>
    </source>
</evidence>
<evidence type="ECO:0000256" key="4">
    <source>
        <dbReference type="ARBA" id="ARBA00022741"/>
    </source>
</evidence>
<dbReference type="SUPFAM" id="SSF52540">
    <property type="entry name" value="P-loop containing nucleoside triphosphate hydrolases"/>
    <property type="match status" value="1"/>
</dbReference>
<keyword evidence="5" id="KW-0067">ATP-binding</keyword>
<dbReference type="InterPro" id="IPR000194">
    <property type="entry name" value="ATPase_F1/V1/A1_a/bsu_nucl-bd"/>
</dbReference>
<dbReference type="GO" id="GO:0016887">
    <property type="term" value="F:ATP hydrolysis activity"/>
    <property type="evidence" value="ECO:0007669"/>
    <property type="project" value="InterPro"/>
</dbReference>
<dbReference type="GO" id="GO:0046933">
    <property type="term" value="F:proton-transporting ATP synthase activity, rotational mechanism"/>
    <property type="evidence" value="ECO:0007669"/>
    <property type="project" value="TreeGrafter"/>
</dbReference>
<evidence type="ECO:0000256" key="6">
    <source>
        <dbReference type="ARBA" id="ARBA00022927"/>
    </source>
</evidence>
<dbReference type="GO" id="GO:0008564">
    <property type="term" value="F:protein-exporting ATPase activity"/>
    <property type="evidence" value="ECO:0007669"/>
    <property type="project" value="UniProtKB-EC"/>
</dbReference>
<dbReference type="Pfam" id="PF18269">
    <property type="entry name" value="T3SS_ATPase_C"/>
    <property type="match status" value="1"/>
</dbReference>
<organism evidence="10 11">
    <name type="scientific">Thermocrinis albus (strain DSM 14484 / JCM 11386 / HI 11/12)</name>
    <dbReference type="NCBI Taxonomy" id="638303"/>
    <lineage>
        <taxon>Bacteria</taxon>
        <taxon>Pseudomonadati</taxon>
        <taxon>Aquificota</taxon>
        <taxon>Aquificia</taxon>
        <taxon>Aquificales</taxon>
        <taxon>Aquificaceae</taxon>
        <taxon>Thermocrinis</taxon>
    </lineage>
</organism>
<evidence type="ECO:0000256" key="2">
    <source>
        <dbReference type="ARBA" id="ARBA00022448"/>
    </source>
</evidence>
<dbReference type="EMBL" id="CP001931">
    <property type="protein sequence ID" value="ADC88874.1"/>
    <property type="molecule type" value="Genomic_DNA"/>
</dbReference>
<gene>
    <name evidence="10" type="ordered locus">Thal_0239</name>
</gene>
<dbReference type="PROSITE" id="PS00152">
    <property type="entry name" value="ATPASE_ALPHA_BETA"/>
    <property type="match status" value="1"/>
</dbReference>
<dbReference type="AlphaFoldDB" id="D3SNY7"/>
<keyword evidence="11" id="KW-1185">Reference proteome</keyword>
<dbReference type="Gene3D" id="3.40.50.12240">
    <property type="match status" value="1"/>
</dbReference>
<dbReference type="EC" id="3.6.3.14" evidence="10"/>
<evidence type="ECO:0000256" key="3">
    <source>
        <dbReference type="ARBA" id="ARBA00022490"/>
    </source>
</evidence>
<dbReference type="STRING" id="638303.Thal_0239"/>
<dbReference type="InterPro" id="IPR020003">
    <property type="entry name" value="ATPase_a/bsu_AS"/>
</dbReference>
<evidence type="ECO:0000313" key="10">
    <source>
        <dbReference type="EMBL" id="ADC88874.1"/>
    </source>
</evidence>
<dbReference type="GO" id="GO:0005524">
    <property type="term" value="F:ATP binding"/>
    <property type="evidence" value="ECO:0007669"/>
    <property type="project" value="UniProtKB-KW"/>
</dbReference>
<evidence type="ECO:0000256" key="8">
    <source>
        <dbReference type="ARBA" id="ARBA00034006"/>
    </source>
</evidence>
<accession>D3SNY7</accession>
<name>D3SNY7_THEAH</name>
<dbReference type="CDD" id="cd01136">
    <property type="entry name" value="ATPase_flagellum-secretory_path_III"/>
    <property type="match status" value="1"/>
</dbReference>
<dbReference type="eggNOG" id="COG1157">
    <property type="taxonomic scope" value="Bacteria"/>
</dbReference>
<dbReference type="InterPro" id="IPR005714">
    <property type="entry name" value="ATPase_T3SS_FliI/YscN"/>
</dbReference>
<reference evidence="11" key="1">
    <citation type="journal article" date="2010" name="Stand. Genomic Sci.">
        <title>Complete genome sequence of Thermocrinis albus type strain (HI 11/12T).</title>
        <authorList>
            <person name="Wirth R."/>
            <person name="Sikorski J."/>
            <person name="Brambilla E."/>
            <person name="Misra M."/>
            <person name="Lapidus A."/>
            <person name="Copeland A."/>
            <person name="Nolan M."/>
            <person name="Lucas S."/>
            <person name="Chen F."/>
            <person name="Tice H."/>
            <person name="Cheng J.F."/>
            <person name="Han C."/>
            <person name="Detter J.C."/>
            <person name="Tapia R."/>
            <person name="Bruce D."/>
            <person name="Goodwin L."/>
            <person name="Pitluck S."/>
            <person name="Pati A."/>
            <person name="Anderson I."/>
            <person name="Ivanova N."/>
            <person name="Mavromatis K."/>
            <person name="Mikhailova N."/>
            <person name="Chen A."/>
            <person name="Palaniappan K."/>
            <person name="Bilek Y."/>
            <person name="Hader T."/>
            <person name="Land M."/>
            <person name="Hauser L."/>
            <person name="Chang Y.J."/>
            <person name="Jeffries C.D."/>
            <person name="Tindall B.J."/>
            <person name="Rohde M."/>
            <person name="Goker M."/>
            <person name="Bristow J."/>
            <person name="Eisen J.A."/>
            <person name="Markowitz V."/>
            <person name="Hugenholtz P."/>
            <person name="Kyrpides N.C."/>
            <person name="Klenk H.P."/>
        </authorList>
    </citation>
    <scope>NUCLEOTIDE SEQUENCE [LARGE SCALE GENOMIC DNA]</scope>
    <source>
        <strain evidence="11">DSM 14484 / JCM 11386 / HI 11/12</strain>
    </source>
</reference>
<dbReference type="GO" id="GO:0030257">
    <property type="term" value="C:type III protein secretion system complex"/>
    <property type="evidence" value="ECO:0007669"/>
    <property type="project" value="InterPro"/>
</dbReference>
<evidence type="ECO:0000259" key="9">
    <source>
        <dbReference type="SMART" id="SM00382"/>
    </source>
</evidence>
<dbReference type="Proteomes" id="UP000002043">
    <property type="component" value="Chromosome"/>
</dbReference>
<keyword evidence="2" id="KW-0813">Transport</keyword>
<comment type="catalytic activity">
    <reaction evidence="8">
        <text>ATP + H2O + cellular proteinSide 1 = ADP + phosphate + cellular proteinSide 2.</text>
        <dbReference type="EC" id="7.4.2.8"/>
    </reaction>
</comment>
<dbReference type="InterPro" id="IPR040627">
    <property type="entry name" value="T3SS_ATPase_C"/>
</dbReference>
<evidence type="ECO:0000256" key="5">
    <source>
        <dbReference type="ARBA" id="ARBA00022840"/>
    </source>
</evidence>
<protein>
    <submittedName>
        <fullName evidence="10">ATPase, FliI/YscN family</fullName>
        <ecNumber evidence="10">3.6.3.14</ecNumber>
    </submittedName>
</protein>
<sequence>MRKVFRVYSRVTKVSGVYVEAFNVEGAVGDRVIIKTVDGEREGEIIGLHEDRCIIMPFGSMMGVKVGDKVLITGEKVHTFTGDRVIGAVLDPFGRSLTDGRVVGEEKIRVDFVDVNPLERERIREVLDCGVRSVNALLTLGKGQKVGVFAGAGVGKSTLLGMITRWAQVDVVVLALIGERGREVREFLEDVLGEEGRRRSVVVVTTSDQTPIMKVKGAISAVAHARYFAGRGKDVLLIMDSLTRFAMAQREIGLAAGEPPTLKGYTPSVFHMCARLVESCGKFVRGGSITGIFSVLVEGDDLHTDPVADALLGMLDGHIVLSRKRASSGLYPAVDPVRSLSRVMPHLVTEDHMRMALHIRDVLSVYDAMEEVVHVGLYRQGSNPFVDKVIKHRDEIRSFFHQPAEVKVSFQESVEALRELYRLLS</sequence>
<keyword evidence="3" id="KW-0963">Cytoplasm</keyword>
<dbReference type="PANTHER" id="PTHR15184:SF9">
    <property type="entry name" value="SPI-1 TYPE 3 SECRETION SYSTEM ATPASE"/>
    <property type="match status" value="1"/>
</dbReference>
<evidence type="ECO:0000313" key="11">
    <source>
        <dbReference type="Proteomes" id="UP000002043"/>
    </source>
</evidence>
<proteinExistence type="predicted"/>
<keyword evidence="10" id="KW-0378">Hydrolase</keyword>
<keyword evidence="6" id="KW-0653">Protein transport</keyword>
<dbReference type="InterPro" id="IPR050053">
    <property type="entry name" value="ATPase_alpha/beta_chains"/>
</dbReference>
<dbReference type="KEGG" id="tal:Thal_0239"/>
<keyword evidence="7" id="KW-1278">Translocase</keyword>
<dbReference type="Pfam" id="PF00006">
    <property type="entry name" value="ATP-synt_ab"/>
    <property type="match status" value="1"/>
</dbReference>
<keyword evidence="4" id="KW-0547">Nucleotide-binding</keyword>
<dbReference type="NCBIfam" id="TIGR01026">
    <property type="entry name" value="fliI_yscN"/>
    <property type="match status" value="1"/>
</dbReference>
<comment type="subcellular location">
    <subcellularLocation>
        <location evidence="1">Cytoplasm</location>
    </subcellularLocation>
</comment>